<dbReference type="Proteomes" id="UP001154240">
    <property type="component" value="Unassembled WGS sequence"/>
</dbReference>
<dbReference type="RefSeq" id="WP_307633615.1">
    <property type="nucleotide sequence ID" value="NZ_JAPHEH010000001.1"/>
</dbReference>
<dbReference type="PROSITE" id="PS50110">
    <property type="entry name" value="RESPONSE_REGULATORY"/>
    <property type="match status" value="1"/>
</dbReference>
<comment type="caution">
    <text evidence="4">The sequence shown here is derived from an EMBL/GenBank/DDBJ whole genome shotgun (WGS) entry which is preliminary data.</text>
</comment>
<dbReference type="GO" id="GO:0000160">
    <property type="term" value="P:phosphorelay signal transduction system"/>
    <property type="evidence" value="ECO:0007669"/>
    <property type="project" value="InterPro"/>
</dbReference>
<proteinExistence type="predicted"/>
<evidence type="ECO:0000256" key="2">
    <source>
        <dbReference type="PROSITE-ProRule" id="PRU00169"/>
    </source>
</evidence>
<gene>
    <name evidence="4" type="ORF">OLX77_10850</name>
</gene>
<dbReference type="InterPro" id="IPR001789">
    <property type="entry name" value="Sig_transdc_resp-reg_receiver"/>
</dbReference>
<evidence type="ECO:0000313" key="4">
    <source>
        <dbReference type="EMBL" id="MDG4476649.1"/>
    </source>
</evidence>
<evidence type="ECO:0000313" key="5">
    <source>
        <dbReference type="Proteomes" id="UP001154240"/>
    </source>
</evidence>
<organism evidence="4 5">
    <name type="scientific">Thiovibrio frasassiensis</name>
    <dbReference type="NCBI Taxonomy" id="2984131"/>
    <lineage>
        <taxon>Bacteria</taxon>
        <taxon>Pseudomonadati</taxon>
        <taxon>Thermodesulfobacteriota</taxon>
        <taxon>Desulfobulbia</taxon>
        <taxon>Desulfobulbales</taxon>
        <taxon>Thiovibrionaceae</taxon>
        <taxon>Thiovibrio</taxon>
    </lineage>
</organism>
<dbReference type="SMART" id="SM00448">
    <property type="entry name" value="REC"/>
    <property type="match status" value="1"/>
</dbReference>
<reference evidence="4" key="2">
    <citation type="submission" date="2022-10" db="EMBL/GenBank/DDBJ databases">
        <authorList>
            <person name="Aronson H.S."/>
        </authorList>
    </citation>
    <scope>NUCLEOTIDE SEQUENCE</scope>
    <source>
        <strain evidence="4">RS19-109</strain>
    </source>
</reference>
<name>A0A9X4RMD6_9BACT</name>
<dbReference type="AlphaFoldDB" id="A0A9X4RMD6"/>
<dbReference type="EMBL" id="JAPHEH010000001">
    <property type="protein sequence ID" value="MDG4476649.1"/>
    <property type="molecule type" value="Genomic_DNA"/>
</dbReference>
<keyword evidence="1 2" id="KW-0597">Phosphoprotein</keyword>
<reference evidence="4" key="1">
    <citation type="journal article" date="2022" name="bioRxiv">
        <title>Thiovibrio frasassiensisgen. nov., sp. nov., an autotrophic, elemental sulfur disproportionating bacterium isolated from sulfidic karst sediment, and proposal of Thiovibrionaceae fam. nov.</title>
        <authorList>
            <person name="Aronson H."/>
            <person name="Thomas C."/>
            <person name="Bhattacharyya M."/>
            <person name="Eckstein S."/>
            <person name="Jensen S."/>
            <person name="Barco R."/>
            <person name="Macalady J."/>
            <person name="Amend J."/>
        </authorList>
    </citation>
    <scope>NUCLEOTIDE SEQUENCE</scope>
    <source>
        <strain evidence="4">RS19-109</strain>
    </source>
</reference>
<evidence type="ECO:0000259" key="3">
    <source>
        <dbReference type="PROSITE" id="PS50110"/>
    </source>
</evidence>
<dbReference type="Gene3D" id="3.40.50.2300">
    <property type="match status" value="1"/>
</dbReference>
<feature type="domain" description="Response regulatory" evidence="3">
    <location>
        <begin position="2"/>
        <end position="124"/>
    </location>
</feature>
<dbReference type="SUPFAM" id="SSF52172">
    <property type="entry name" value="CheY-like"/>
    <property type="match status" value="1"/>
</dbReference>
<keyword evidence="5" id="KW-1185">Reference proteome</keyword>
<dbReference type="Pfam" id="PF00072">
    <property type="entry name" value="Response_reg"/>
    <property type="match status" value="1"/>
</dbReference>
<sequence length="124" mass="13845">MKILIVDDEITARTILRNHLEQSIPGCELFEAANGTEAIFRYLKYKPDVVLLDLIMPVVDGETFLAIIEDAFQKGFLKKAPKVIVITSFDDPGKLLEVSGRPSVETVIPKPITHATIERLKTLL</sequence>
<evidence type="ECO:0000256" key="1">
    <source>
        <dbReference type="ARBA" id="ARBA00022553"/>
    </source>
</evidence>
<dbReference type="PANTHER" id="PTHR44591">
    <property type="entry name" value="STRESS RESPONSE REGULATOR PROTEIN 1"/>
    <property type="match status" value="1"/>
</dbReference>
<feature type="modified residue" description="4-aspartylphosphate" evidence="2">
    <location>
        <position position="53"/>
    </location>
</feature>
<protein>
    <submittedName>
        <fullName evidence="4">Response regulator</fullName>
    </submittedName>
</protein>
<dbReference type="InterPro" id="IPR011006">
    <property type="entry name" value="CheY-like_superfamily"/>
</dbReference>
<accession>A0A9X4RMD6</accession>
<dbReference type="PANTHER" id="PTHR44591:SF3">
    <property type="entry name" value="RESPONSE REGULATORY DOMAIN-CONTAINING PROTEIN"/>
    <property type="match status" value="1"/>
</dbReference>
<dbReference type="InterPro" id="IPR050595">
    <property type="entry name" value="Bact_response_regulator"/>
</dbReference>